<dbReference type="PANTHER" id="PTHR43775:SF37">
    <property type="entry name" value="SI:DKEY-61P9.11"/>
    <property type="match status" value="1"/>
</dbReference>
<evidence type="ECO:0000313" key="11">
    <source>
        <dbReference type="EMBL" id="NGO45823.1"/>
    </source>
</evidence>
<feature type="region of interest" description="C-terminal hotdog fold" evidence="7">
    <location>
        <begin position="1003"/>
        <end position="1136"/>
    </location>
</feature>
<dbReference type="InterPro" id="IPR042104">
    <property type="entry name" value="PKS_dehydratase_sf"/>
</dbReference>
<dbReference type="InterPro" id="IPR016039">
    <property type="entry name" value="Thiolase-like"/>
</dbReference>
<keyword evidence="5" id="KW-0045">Antibiotic biosynthesis</keyword>
<dbReference type="Gene3D" id="1.10.1200.10">
    <property type="entry name" value="ACP-like"/>
    <property type="match status" value="1"/>
</dbReference>
<dbReference type="InterPro" id="IPR049551">
    <property type="entry name" value="PKS_DH_C"/>
</dbReference>
<dbReference type="Pfam" id="PF02801">
    <property type="entry name" value="Ketoacyl-synt_C"/>
    <property type="match status" value="1"/>
</dbReference>
<feature type="domain" description="PKS/mFAS DH" evidence="10">
    <location>
        <begin position="867"/>
        <end position="1136"/>
    </location>
</feature>
<protein>
    <submittedName>
        <fullName evidence="11">SDR family NAD(P)-dependent oxidoreductase</fullName>
    </submittedName>
</protein>
<dbReference type="InterPro" id="IPR013154">
    <property type="entry name" value="ADH-like_N"/>
</dbReference>
<dbReference type="InterPro" id="IPR011032">
    <property type="entry name" value="GroES-like_sf"/>
</dbReference>
<feature type="active site" description="Proton donor; for dehydratase activity" evidence="7">
    <location>
        <position position="1064"/>
    </location>
</feature>
<evidence type="ECO:0000259" key="8">
    <source>
        <dbReference type="PROSITE" id="PS50075"/>
    </source>
</evidence>
<evidence type="ECO:0000259" key="10">
    <source>
        <dbReference type="PROSITE" id="PS52019"/>
    </source>
</evidence>
<feature type="region of interest" description="N-terminal hotdog fold" evidence="7">
    <location>
        <begin position="867"/>
        <end position="992"/>
    </location>
</feature>
<dbReference type="InterPro" id="IPR057326">
    <property type="entry name" value="KR_dom"/>
</dbReference>
<dbReference type="CDD" id="cd00833">
    <property type="entry name" value="PKS"/>
    <property type="match status" value="1"/>
</dbReference>
<feature type="domain" description="Ketosynthase family 3 (KS3)" evidence="9">
    <location>
        <begin position="20"/>
        <end position="435"/>
    </location>
</feature>
<dbReference type="PROSITE" id="PS50075">
    <property type="entry name" value="CARRIER"/>
    <property type="match status" value="1"/>
</dbReference>
<dbReference type="SUPFAM" id="SSF52151">
    <property type="entry name" value="FabD/lysophospholipase-like"/>
    <property type="match status" value="1"/>
</dbReference>
<dbReference type="SUPFAM" id="SSF51735">
    <property type="entry name" value="NAD(P)-binding Rossmann-fold domains"/>
    <property type="match status" value="3"/>
</dbReference>
<dbReference type="Gene3D" id="3.40.50.720">
    <property type="entry name" value="NAD(P)-binding Rossmann-like Domain"/>
    <property type="match status" value="3"/>
</dbReference>
<dbReference type="Pfam" id="PF13602">
    <property type="entry name" value="ADH_zinc_N_2"/>
    <property type="match status" value="1"/>
</dbReference>
<dbReference type="Pfam" id="PF16197">
    <property type="entry name" value="KAsynt_C_assoc"/>
    <property type="match status" value="1"/>
</dbReference>
<evidence type="ECO:0000256" key="1">
    <source>
        <dbReference type="ARBA" id="ARBA00004792"/>
    </source>
</evidence>
<evidence type="ECO:0000256" key="4">
    <source>
        <dbReference type="ARBA" id="ARBA00022679"/>
    </source>
</evidence>
<dbReference type="InterPro" id="IPR016036">
    <property type="entry name" value="Malonyl_transacylase_ACP-bd"/>
</dbReference>
<dbReference type="InterPro" id="IPR001227">
    <property type="entry name" value="Ac_transferase_dom_sf"/>
</dbReference>
<accession>A0ABX0DV65</accession>
<dbReference type="PANTHER" id="PTHR43775">
    <property type="entry name" value="FATTY ACID SYNTHASE"/>
    <property type="match status" value="1"/>
</dbReference>
<dbReference type="SUPFAM" id="SSF55048">
    <property type="entry name" value="Probable ACP-binding domain of malonyl-CoA ACP transacylase"/>
    <property type="match status" value="1"/>
</dbReference>
<dbReference type="Gene3D" id="3.30.70.3290">
    <property type="match status" value="1"/>
</dbReference>
<dbReference type="EMBL" id="JAAKZX010000104">
    <property type="protein sequence ID" value="NGO45823.1"/>
    <property type="molecule type" value="Genomic_DNA"/>
</dbReference>
<dbReference type="InterPro" id="IPR014030">
    <property type="entry name" value="Ketoacyl_synth_N"/>
</dbReference>
<dbReference type="InterPro" id="IPR009081">
    <property type="entry name" value="PP-bd_ACP"/>
</dbReference>
<dbReference type="PROSITE" id="PS00012">
    <property type="entry name" value="PHOSPHOPANTETHEINE"/>
    <property type="match status" value="1"/>
</dbReference>
<dbReference type="PROSITE" id="PS52004">
    <property type="entry name" value="KS3_2"/>
    <property type="match status" value="1"/>
</dbReference>
<evidence type="ECO:0000313" key="12">
    <source>
        <dbReference type="Proteomes" id="UP001518140"/>
    </source>
</evidence>
<comment type="caution">
    <text evidence="11">The sequence shown here is derived from an EMBL/GenBank/DDBJ whole genome shotgun (WGS) entry which is preliminary data.</text>
</comment>
<dbReference type="InterPro" id="IPR014031">
    <property type="entry name" value="Ketoacyl_synth_C"/>
</dbReference>
<dbReference type="SMART" id="SM00826">
    <property type="entry name" value="PKS_DH"/>
    <property type="match status" value="1"/>
</dbReference>
<dbReference type="SMART" id="SM00827">
    <property type="entry name" value="PKS_AT"/>
    <property type="match status" value="1"/>
</dbReference>
<dbReference type="InterPro" id="IPR013968">
    <property type="entry name" value="PKS_KR"/>
</dbReference>
<dbReference type="Gene3D" id="3.10.129.110">
    <property type="entry name" value="Polyketide synthase dehydratase"/>
    <property type="match status" value="1"/>
</dbReference>
<keyword evidence="3" id="KW-0597">Phosphoprotein</keyword>
<dbReference type="Pfam" id="PF08659">
    <property type="entry name" value="KR"/>
    <property type="match status" value="1"/>
</dbReference>
<dbReference type="InterPro" id="IPR020807">
    <property type="entry name" value="PKS_DH"/>
</dbReference>
<evidence type="ECO:0000256" key="6">
    <source>
        <dbReference type="ARBA" id="ARBA00023268"/>
    </source>
</evidence>
<dbReference type="CDD" id="cd05195">
    <property type="entry name" value="enoyl_red"/>
    <property type="match status" value="1"/>
</dbReference>
<dbReference type="InterPro" id="IPR036291">
    <property type="entry name" value="NAD(P)-bd_dom_sf"/>
</dbReference>
<dbReference type="InterPro" id="IPR020843">
    <property type="entry name" value="ER"/>
</dbReference>
<dbReference type="Pfam" id="PF00109">
    <property type="entry name" value="ketoacyl-synt"/>
    <property type="match status" value="1"/>
</dbReference>
<evidence type="ECO:0000259" key="9">
    <source>
        <dbReference type="PROSITE" id="PS52004"/>
    </source>
</evidence>
<proteinExistence type="predicted"/>
<dbReference type="SMART" id="SM00823">
    <property type="entry name" value="PKS_PP"/>
    <property type="match status" value="1"/>
</dbReference>
<feature type="active site" description="Proton acceptor; for dehydratase activity" evidence="7">
    <location>
        <position position="904"/>
    </location>
</feature>
<dbReference type="SMART" id="SM00822">
    <property type="entry name" value="PKS_KR"/>
    <property type="match status" value="1"/>
</dbReference>
<dbReference type="Pfam" id="PF14765">
    <property type="entry name" value="PS-DH"/>
    <property type="match status" value="1"/>
</dbReference>
<dbReference type="Gene3D" id="3.90.180.10">
    <property type="entry name" value="Medium-chain alcohol dehydrogenases, catalytic domain"/>
    <property type="match status" value="1"/>
</dbReference>
<dbReference type="Pfam" id="PF00550">
    <property type="entry name" value="PP-binding"/>
    <property type="match status" value="1"/>
</dbReference>
<dbReference type="InterPro" id="IPR016035">
    <property type="entry name" value="Acyl_Trfase/lysoPLipase"/>
</dbReference>
<evidence type="ECO:0000256" key="5">
    <source>
        <dbReference type="ARBA" id="ARBA00023194"/>
    </source>
</evidence>
<dbReference type="SMART" id="SM00829">
    <property type="entry name" value="PKS_ER"/>
    <property type="match status" value="1"/>
</dbReference>
<dbReference type="InterPro" id="IPR049900">
    <property type="entry name" value="PKS_mFAS_DH"/>
</dbReference>
<dbReference type="Pfam" id="PF08240">
    <property type="entry name" value="ADH_N"/>
    <property type="match status" value="1"/>
</dbReference>
<dbReference type="SUPFAM" id="SSF53901">
    <property type="entry name" value="Thiolase-like"/>
    <property type="match status" value="1"/>
</dbReference>
<keyword evidence="12" id="KW-1185">Reference proteome</keyword>
<dbReference type="Gene3D" id="3.40.366.10">
    <property type="entry name" value="Malonyl-Coenzyme A Acyl Carrier Protein, domain 2"/>
    <property type="match status" value="1"/>
</dbReference>
<feature type="domain" description="Carrier" evidence="8">
    <location>
        <begin position="1910"/>
        <end position="1984"/>
    </location>
</feature>
<dbReference type="SUPFAM" id="SSF50129">
    <property type="entry name" value="GroES-like"/>
    <property type="match status" value="1"/>
</dbReference>
<dbReference type="SUPFAM" id="SSF47336">
    <property type="entry name" value="ACP-like"/>
    <property type="match status" value="1"/>
</dbReference>
<dbReference type="Pfam" id="PF21089">
    <property type="entry name" value="PKS_DH_N"/>
    <property type="match status" value="1"/>
</dbReference>
<dbReference type="InterPro" id="IPR036736">
    <property type="entry name" value="ACP-like_sf"/>
</dbReference>
<dbReference type="InterPro" id="IPR032821">
    <property type="entry name" value="PKS_assoc"/>
</dbReference>
<dbReference type="InterPro" id="IPR020806">
    <property type="entry name" value="PKS_PP-bd"/>
</dbReference>
<dbReference type="InterPro" id="IPR006162">
    <property type="entry name" value="Ppantetheine_attach_site"/>
</dbReference>
<dbReference type="InterPro" id="IPR020841">
    <property type="entry name" value="PKS_Beta-ketoAc_synthase_dom"/>
</dbReference>
<evidence type="ECO:0000256" key="7">
    <source>
        <dbReference type="PROSITE-ProRule" id="PRU01363"/>
    </source>
</evidence>
<dbReference type="InterPro" id="IPR050091">
    <property type="entry name" value="PKS_NRPS_Biosynth_Enz"/>
</dbReference>
<sequence>MVGRCGGEVHLGGLLSGVRADLVAIVGMAGRFPQAPDLDAFWELLITGGDAVGSVPRERWDPEEVLDPTREIQAVGGFLDGVDQFDAEFFGISPREAEVLDPQQRLMLETVWRALEDAGEVAGELRGSHTGVYVGGLWHDYELLRKDGGAGATQHSIVGNSLDILSSRVSYFFGLTGPSLTVESSCSSSLVALHQACQALRHGEVDAALVGGSNLMLTPEVTVGLTHFGGLSPTGRCHAFGAGADGFVRGEGVAAVYLKTLDRALRDGDRVRAVVVASAVNNDGGGESLVTPNPSAQRDLLQRVYGSGTVPLEKLAYVEAHGTGTSRGDTAEAGALGEVLGIASTGRKLHIGSVKTNIGHLEPAAGLAGLIKAVLALEHGVVPPSLHAEELNPAIDFDGLNLAVARESLALAPDSHIGVNSFGWGGTNAHAVVTRPPSAAEPEPTASDEPFLLPLSAHNAQALSQRATDVLERLDAGAPARETGQVLAWYRDHFPERRALIGPELIEVAAGRARQVGKVALVFPGQGAQWTGMGAGLYGHNAAFTRAMDRCAEALSQQVPWDVRDLVTGGEDPSGVDQVQPALWATSVSLAAAWADAGVRPDVVVGHSQGEIAAATVAGALSPEDAALVVSRRSGILRQVAGQGRMLAVDLDLDGAKRALQGFEGLVELAVHNGPRSCVLAGDADSVLLLKEILEADDVFCRLVDVDYGSHSPQIDAIVPTIREALASVSPRPGNTPLLSTVDLTGLDGTEMDAGYWAANLRNRVRFAEAVEKLLDDGVTHIIEVSPHPGLGTALRQIGDGRDEPPVVLGTLRRGEGGHADLLRAFGEAYVSGLNAWGPRPARRPSVTLPPYPFQRERFWTESRRSTGAKGGRLALPLSPSTANGVWEGAVDLALEAHPWLTDHRVHDAVVFPAGGYLALMQSALSDRADAPLVLRDIDLPAVLALGDEPLKLAATWRPGAGSAGVVSLASGEETGWTRHCRALTSWGAPVELCRFPEYMLNKNVLNADDFYRRCAQRNLSYGKAFRSVTGGHVAEDEALVSLELPAGSPSGAAVGALHPVLWDGILQAALAAGDGPSVPVAIRSAAVTATGARQLWVHSRRVGSGFDLAVFDASRAPVGRLEGVVLADLPTSTAQVDIAQNVYRMSFERQERQTGDLGTVVSCGRAGVLPDALGPEDLASADTVVFFAPEQGRAGLVELTNLIRRCLDENPSARLTVVVRDGAPSSGLYVGFIAAVQAEYPQLSARLIETDALSPALVDELAATEDRVVLRGNERFVGRRSHGGASETPAPWRNSRRAQSFRQGIARPGSLDSLCRWPLDRPALADGHVEVAVDAASLNFIDVMKAMGVYPDSSPDRELLGLDCAGTVTAVGPGVSGISAGDRVVACGFGTLASQVTVDARHVVPLPGGLSAPEAAALPMVLVTAWYSLVHVARIEPGETVLIHSATGGLGLAALQVARMSGANVIATAGTEEKRRYLRGLGVEHVFDSRGLDWAAGVRAATAGRGVDIVLNSLAGAAIPLGMEALAEDGRFVEVGKRDIYAETSVDLGAFRKSVTFAAVDIAGLLRRRPQRFASVLNTVWELLEARKLKPMPVREWEFADAEEAFRTMSRGEHIGKIVLTNPAGCATVTPKPLPDGRFRSEGTYLITGGLGALGMSLAEFLVSCGAGAVALLGRSEPSDPDRIEALRATGVRVGVWSADVADEQRMRTVLDEIRTTLPPLRGVFHAAGILDDATLQNLDAARIERVLRPKADGARVLHELTADDGLDLFVLFSSAAAFVGTAGQAAYAAANSCLDALALERRRAGQPGLSVQWGPVSDVGLAARDAGRGDRLADRGMRSVTVEECWQALRRFIETDEALVAYVALDPQRWIETYPATASLSSWRSLATMDRSAADTGLRNVTAEQRRGLVENMVRRDAAMVLRIDPDKLARDVPLKSLGLDSLMSLELRNKLEASLGLRLSPTLLWKYGSLSRLGAALSDLFDMEEAGAHG</sequence>
<keyword evidence="6" id="KW-0511">Multifunctional enzyme</keyword>
<dbReference type="Proteomes" id="UP001518140">
    <property type="component" value="Unassembled WGS sequence"/>
</dbReference>
<comment type="pathway">
    <text evidence="1">Antibiotic biosynthesis.</text>
</comment>
<evidence type="ECO:0000256" key="2">
    <source>
        <dbReference type="ARBA" id="ARBA00022450"/>
    </source>
</evidence>
<reference evidence="11 12" key="1">
    <citation type="submission" date="2020-02" db="EMBL/GenBank/DDBJ databases">
        <title>Whole-genome analyses of novel actinobacteria.</title>
        <authorList>
            <person name="Sahin N."/>
            <person name="Tokatli A."/>
        </authorList>
    </citation>
    <scope>NUCLEOTIDE SEQUENCE [LARGE SCALE GENOMIC DNA]</scope>
    <source>
        <strain evidence="11 12">YC419</strain>
    </source>
</reference>
<name>A0ABX0DV65_9ACTN</name>
<dbReference type="SMART" id="SM00825">
    <property type="entry name" value="PKS_KS"/>
    <property type="match status" value="1"/>
</dbReference>
<keyword evidence="2" id="KW-0596">Phosphopantetheine</keyword>
<organism evidence="11 12">
    <name type="scientific">Streptomyces ureilyticus</name>
    <dbReference type="NCBI Taxonomy" id="1775131"/>
    <lineage>
        <taxon>Bacteria</taxon>
        <taxon>Bacillati</taxon>
        <taxon>Actinomycetota</taxon>
        <taxon>Actinomycetes</taxon>
        <taxon>Kitasatosporales</taxon>
        <taxon>Streptomycetaceae</taxon>
        <taxon>Streptomyces</taxon>
    </lineage>
</organism>
<dbReference type="Gene3D" id="3.40.47.10">
    <property type="match status" value="1"/>
</dbReference>
<gene>
    <name evidence="11" type="ORF">G6048_28025</name>
</gene>
<dbReference type="InterPro" id="IPR014043">
    <property type="entry name" value="Acyl_transferase_dom"/>
</dbReference>
<evidence type="ECO:0000256" key="3">
    <source>
        <dbReference type="ARBA" id="ARBA00022553"/>
    </source>
</evidence>
<dbReference type="Pfam" id="PF00698">
    <property type="entry name" value="Acyl_transf_1"/>
    <property type="match status" value="1"/>
</dbReference>
<keyword evidence="4" id="KW-0808">Transferase</keyword>
<dbReference type="InterPro" id="IPR049552">
    <property type="entry name" value="PKS_DH_N"/>
</dbReference>
<dbReference type="PROSITE" id="PS52019">
    <property type="entry name" value="PKS_MFAS_DH"/>
    <property type="match status" value="1"/>
</dbReference>